<proteinExistence type="predicted"/>
<evidence type="ECO:0000256" key="1">
    <source>
        <dbReference type="SAM" id="MobiDB-lite"/>
    </source>
</evidence>
<organism evidence="2 3">
    <name type="scientific">Capnocytophaga periodontitidis</name>
    <dbReference type="NCBI Taxonomy" id="2795027"/>
    <lineage>
        <taxon>Bacteria</taxon>
        <taxon>Pseudomonadati</taxon>
        <taxon>Bacteroidota</taxon>
        <taxon>Flavobacteriia</taxon>
        <taxon>Flavobacteriales</taxon>
        <taxon>Flavobacteriaceae</taxon>
        <taxon>Capnocytophaga</taxon>
    </lineage>
</organism>
<evidence type="ECO:0000313" key="2">
    <source>
        <dbReference type="EMBL" id="MBI1645669.1"/>
    </source>
</evidence>
<gene>
    <name evidence="2" type="ORF">I7X30_01150</name>
</gene>
<sequence>MSTTILEKPKTTTRKRRATNNVTKSSIPPKKKKKTLWEVALELQKKPLFTIAEEDRDLIYGSNMMTRLLQEEKL</sequence>
<reference evidence="2 3" key="1">
    <citation type="journal article" date="2021" name="Int. J. Syst. Evol. Microbiol.">
        <title>Capnocytophaga periodontitidis sp. nov., isolated from subgingival plaque of periodontitis patient.</title>
        <authorList>
            <person name="Zhang Y."/>
            <person name="Qiao D."/>
            <person name="Shi W."/>
            <person name="Wu D."/>
            <person name="Cai M."/>
        </authorList>
    </citation>
    <scope>NUCLEOTIDE SEQUENCE [LARGE SCALE GENOMIC DNA]</scope>
    <source>
        <strain evidence="2 3">051621</strain>
    </source>
</reference>
<comment type="caution">
    <text evidence="2">The sequence shown here is derived from an EMBL/GenBank/DDBJ whole genome shotgun (WGS) entry which is preliminary data.</text>
</comment>
<dbReference type="EMBL" id="JAEFDC010000001">
    <property type="protein sequence ID" value="MBI1645669.1"/>
    <property type="molecule type" value="Genomic_DNA"/>
</dbReference>
<evidence type="ECO:0000313" key="3">
    <source>
        <dbReference type="Proteomes" id="UP000641139"/>
    </source>
</evidence>
<keyword evidence="3" id="KW-1185">Reference proteome</keyword>
<accession>A0ABS0SIQ8</accession>
<name>A0ABS0SIQ8_9FLAO</name>
<protein>
    <submittedName>
        <fullName evidence="2">Uncharacterized protein</fullName>
    </submittedName>
</protein>
<dbReference type="Proteomes" id="UP000641139">
    <property type="component" value="Unassembled WGS sequence"/>
</dbReference>
<feature type="region of interest" description="Disordered" evidence="1">
    <location>
        <begin position="1"/>
        <end position="29"/>
    </location>
</feature>
<dbReference type="RefSeq" id="WP_009750700.1">
    <property type="nucleotide sequence ID" value="NZ_JAEFDB010000002.1"/>
</dbReference>